<dbReference type="InterPro" id="IPR050922">
    <property type="entry name" value="LytR/CpsA/Psr_CW_biosynth"/>
</dbReference>
<evidence type="ECO:0000259" key="1">
    <source>
        <dbReference type="Pfam" id="PF13399"/>
    </source>
</evidence>
<dbReference type="PANTHER" id="PTHR33392">
    <property type="entry name" value="POLYISOPRENYL-TEICHOIC ACID--PEPTIDOGLYCAN TEICHOIC ACID TRANSFERASE TAGU"/>
    <property type="match status" value="1"/>
</dbReference>
<proteinExistence type="predicted"/>
<reference evidence="2" key="1">
    <citation type="journal article" date="2020" name="mSystems">
        <title>Genome- and Community-Level Interaction Insights into Carbon Utilization and Element Cycling Functions of Hydrothermarchaeota in Hydrothermal Sediment.</title>
        <authorList>
            <person name="Zhou Z."/>
            <person name="Liu Y."/>
            <person name="Xu W."/>
            <person name="Pan J."/>
            <person name="Luo Z.H."/>
            <person name="Li M."/>
        </authorList>
    </citation>
    <scope>NUCLEOTIDE SEQUENCE [LARGE SCALE GENOMIC DNA]</scope>
    <source>
        <strain evidence="2">SpSt-381</strain>
    </source>
</reference>
<dbReference type="AlphaFoldDB" id="A0A832I7N0"/>
<dbReference type="Gene3D" id="3.30.70.2390">
    <property type="match status" value="1"/>
</dbReference>
<accession>A0A832I7N0</accession>
<comment type="caution">
    <text evidence="2">The sequence shown here is derived from an EMBL/GenBank/DDBJ whole genome shotgun (WGS) entry which is preliminary data.</text>
</comment>
<feature type="domain" description="LytR/CpsA/Psr regulator C-terminal" evidence="1">
    <location>
        <begin position="48"/>
        <end position="133"/>
    </location>
</feature>
<gene>
    <name evidence="2" type="ORF">ENR23_01675</name>
</gene>
<protein>
    <submittedName>
        <fullName evidence="2">LytR family transcriptional regulator</fullName>
    </submittedName>
</protein>
<dbReference type="Pfam" id="PF13399">
    <property type="entry name" value="LytR_C"/>
    <property type="match status" value="1"/>
</dbReference>
<dbReference type="EMBL" id="DSQF01000003">
    <property type="protein sequence ID" value="HGZ42132.1"/>
    <property type="molecule type" value="Genomic_DNA"/>
</dbReference>
<evidence type="ECO:0000313" key="2">
    <source>
        <dbReference type="EMBL" id="HGZ42132.1"/>
    </source>
</evidence>
<organism evidence="2">
    <name type="scientific">Eiseniibacteriota bacterium</name>
    <dbReference type="NCBI Taxonomy" id="2212470"/>
    <lineage>
        <taxon>Bacteria</taxon>
        <taxon>Candidatus Eiseniibacteriota</taxon>
    </lineage>
</organism>
<dbReference type="InterPro" id="IPR027381">
    <property type="entry name" value="LytR/CpsA/Psr_C"/>
</dbReference>
<sequence>MAATGGRGGVLALGVLGALVLALLVSWGYARLQPKDAMRVSGPARRVVRVQVLNGSGEGGVGARVASALREGGFHVVEVSNADRPDYFATMVVARTADVSAADAVARYLGGLPVLRQAWTSDHAEVTVVIGGDRSRLRTGL</sequence>
<dbReference type="PANTHER" id="PTHR33392:SF6">
    <property type="entry name" value="POLYISOPRENYL-TEICHOIC ACID--PEPTIDOGLYCAN TEICHOIC ACID TRANSFERASE TAGU"/>
    <property type="match status" value="1"/>
</dbReference>
<name>A0A832I7N0_UNCEI</name>